<dbReference type="GO" id="GO:0005643">
    <property type="term" value="C:nuclear pore"/>
    <property type="evidence" value="ECO:0007669"/>
    <property type="project" value="UniProtKB-ARBA"/>
</dbReference>
<proteinExistence type="predicted"/>
<dbReference type="AlphaFoldDB" id="A0A0W4ZBP5"/>
<dbReference type="OrthoDB" id="67716at2759"/>
<gene>
    <name evidence="6" type="ORF">T552_03386</name>
</gene>
<dbReference type="PANTHER" id="PTHR21286:SF0">
    <property type="entry name" value="NUCLEAR PORE COMPLEX PROTEIN NUP160"/>
    <property type="match status" value="1"/>
</dbReference>
<accession>A0A0W4ZBP5</accession>
<feature type="domain" description="Nucleoporin nup120-like HEAT repeat" evidence="5">
    <location>
        <begin position="863"/>
        <end position="1026"/>
    </location>
</feature>
<comment type="caution">
    <text evidence="6">The sequence shown here is derived from an EMBL/GenBank/DDBJ whole genome shotgun (WGS) entry which is preliminary data.</text>
</comment>
<keyword evidence="3" id="KW-0539">Nucleus</keyword>
<dbReference type="GO" id="GO:0017056">
    <property type="term" value="F:structural constituent of nuclear pore"/>
    <property type="evidence" value="ECO:0007669"/>
    <property type="project" value="TreeGrafter"/>
</dbReference>
<dbReference type="InterPro" id="IPR056548">
    <property type="entry name" value="HEAT_Nup120"/>
</dbReference>
<dbReference type="InterPro" id="IPR021717">
    <property type="entry name" value="Nucleoporin_Nup160"/>
</dbReference>
<keyword evidence="7" id="KW-1185">Reference proteome</keyword>
<protein>
    <submittedName>
        <fullName evidence="6">Uncharacterized protein</fullName>
    </submittedName>
</protein>
<dbReference type="Proteomes" id="UP000054454">
    <property type="component" value="Unassembled WGS sequence"/>
</dbReference>
<dbReference type="GeneID" id="28938095"/>
<evidence type="ECO:0000259" key="5">
    <source>
        <dbReference type="Pfam" id="PF23300"/>
    </source>
</evidence>
<dbReference type="Pfam" id="PF11715">
    <property type="entry name" value="Beta-prop_Nup120_160"/>
    <property type="match status" value="1"/>
</dbReference>
<dbReference type="EMBL" id="LFVZ01000016">
    <property type="protein sequence ID" value="KTW25773.1"/>
    <property type="molecule type" value="Genomic_DNA"/>
</dbReference>
<dbReference type="Pfam" id="PF23300">
    <property type="entry name" value="HEAT_Nup120"/>
    <property type="match status" value="1"/>
</dbReference>
<sequence>MKSENWLKETSISVDQLIQHQYVYLKVLRIEEDEDEQLDMPVDPESYYSKAFLASQSSLFMRRKDIFVRKILWRIVCGSILELVPVEMSNLEFFSGINIYIYFPSEIKPYGISLIDNEDEDVFTIHVLTKVNLFYTLRFTSEHFFRQEMFSPNNMINWCHVYRSCYFDIRVPHFFISITPEKVIFSLKDGGLLMFKKNDQNEYTEIPFSDGSYFSSFKGMFLWGISKNDRLSSNLIISMQASITYSLLFTISLDGKLKVWSIDNGILLKTYNVCNDQKIFDPQPRCLISILEKPAFPGYKFYLLTFSSIIETGFVLWGAAHYEISFSGLINLNSFVHLYMRLRPPTNNSVWVVLKFHLSNNFLKNESDSKDYNTKSGMIIWVLWKSNTSSIIQFIEIDPFNPSFASDKWDTLIPMYRFLSKKISPAVTFDSSPYDVSEYWYRQISIPGQFSSVTIKTSLEIYKYKNHPYDYENNTGIDITFNCLQEMKEAIYKEINTIVTLQRDPYSGLLLFDKHRQELNAEWIRFLRLCTELEELGSEPLDLVCDSETNLIYIVKANAIGVINNCTSSEVIYYHSLNKRRDDPRFQKWCSSKGDPIYSHIGNDITRFDIAQLLLISNKFLDDFSDMQTLFVKQVLEEEIRQKHSFSIGDRIWILSERIFCQHIETSKIDDINLIFNDISDPIFAMTILLRCLINDKCFQLGSYMKNKSALSLNITTSSIYQVVFIYYDILLRMLLVLVFIGCYNDNVQKLTGFYQLFDNYLSEFRECCCIRECCSHLLNKADEILVLGSIKNRNYDTKVLNKKNIERLFGFESTLRLFLREFSLFKELKNNDITDPSNNSSSLIFGVFKDGYEMSFCISALLFQFKYLLEAMEVVSWISFIPLGIYLKARIFLSCGKLEKSSVLFKRASVGICSSMTQISDVVLNILKDLGFSFAFNDLYLYFIHVADTYYQEALFSYSAEFYEEARKVGLEKLDSTQKEDLYCKMFQTYMAAKMYDNAYLTLLQFQSYDKKCDSLYKLVDAMCEENLSKKLCEYSFLGLSDELDSILHFRAQNMIDIRANPCYHKILYSWRIKQGNFRGAASIMYHRLQKLRSSSLVKSAGNQEQLDIIEGYLALLSALSCVDISNSWILYPDLDSIYHTNMKIKQSSSKNNSEKQRKVLDIVAIRKEYIHELKRMQNMLDNV</sequence>
<dbReference type="VEuPathDB" id="FungiDB:T552_03386"/>
<organism evidence="6 7">
    <name type="scientific">Pneumocystis carinii (strain B80)</name>
    <name type="common">Rat pneumocystis pneumonia agent</name>
    <name type="synonym">Pneumocystis carinii f. sp. carinii</name>
    <dbReference type="NCBI Taxonomy" id="1408658"/>
    <lineage>
        <taxon>Eukaryota</taxon>
        <taxon>Fungi</taxon>
        <taxon>Dikarya</taxon>
        <taxon>Ascomycota</taxon>
        <taxon>Taphrinomycotina</taxon>
        <taxon>Pneumocystomycetes</taxon>
        <taxon>Pneumocystaceae</taxon>
        <taxon>Pneumocystis</taxon>
    </lineage>
</organism>
<feature type="domain" description="Nucleoporin Nup120/160 beta-propeller" evidence="4">
    <location>
        <begin position="69"/>
        <end position="570"/>
    </location>
</feature>
<evidence type="ECO:0000256" key="1">
    <source>
        <dbReference type="ARBA" id="ARBA00004123"/>
    </source>
</evidence>
<dbReference type="InterPro" id="IPR059141">
    <property type="entry name" value="Beta-prop_Nup120_160"/>
</dbReference>
<keyword evidence="2" id="KW-0813">Transport</keyword>
<evidence type="ECO:0000313" key="6">
    <source>
        <dbReference type="EMBL" id="KTW25773.1"/>
    </source>
</evidence>
<evidence type="ECO:0000256" key="2">
    <source>
        <dbReference type="ARBA" id="ARBA00022448"/>
    </source>
</evidence>
<dbReference type="RefSeq" id="XP_018224382.1">
    <property type="nucleotide sequence ID" value="XM_018371892.1"/>
</dbReference>
<evidence type="ECO:0000259" key="4">
    <source>
        <dbReference type="Pfam" id="PF11715"/>
    </source>
</evidence>
<dbReference type="PANTHER" id="PTHR21286">
    <property type="entry name" value="NUCLEAR PORE COMPLEX PROTEIN NUP160"/>
    <property type="match status" value="1"/>
</dbReference>
<comment type="subcellular location">
    <subcellularLocation>
        <location evidence="1">Nucleus</location>
    </subcellularLocation>
</comment>
<evidence type="ECO:0000256" key="3">
    <source>
        <dbReference type="ARBA" id="ARBA00023242"/>
    </source>
</evidence>
<reference evidence="7" key="1">
    <citation type="journal article" date="2016" name="Nat. Commun.">
        <title>Genome analysis of three Pneumocystis species reveals adaptation mechanisms to life exclusively in mammalian hosts.</title>
        <authorList>
            <person name="Ma L."/>
            <person name="Chen Z."/>
            <person name="Huang D.W."/>
            <person name="Kutty G."/>
            <person name="Ishihara M."/>
            <person name="Wang H."/>
            <person name="Abouelleil A."/>
            <person name="Bishop L."/>
            <person name="Davey E."/>
            <person name="Deng R."/>
            <person name="Deng X."/>
            <person name="Fan L."/>
            <person name="Fantoni G."/>
            <person name="Fitzgerald M."/>
            <person name="Gogineni E."/>
            <person name="Goldberg J.M."/>
            <person name="Handley G."/>
            <person name="Hu X."/>
            <person name="Huber C."/>
            <person name="Jiao X."/>
            <person name="Jones K."/>
            <person name="Levin J.Z."/>
            <person name="Liu Y."/>
            <person name="Macdonald P."/>
            <person name="Melnikov A."/>
            <person name="Raley C."/>
            <person name="Sassi M."/>
            <person name="Sherman B.T."/>
            <person name="Song X."/>
            <person name="Sykes S."/>
            <person name="Tran B."/>
            <person name="Walsh L."/>
            <person name="Xia Y."/>
            <person name="Yang J."/>
            <person name="Young S."/>
            <person name="Zeng Q."/>
            <person name="Zheng X."/>
            <person name="Stephens R."/>
            <person name="Nusbaum C."/>
            <person name="Birren B.W."/>
            <person name="Azadi P."/>
            <person name="Lempicki R.A."/>
            <person name="Cuomo C.A."/>
            <person name="Kovacs J.A."/>
        </authorList>
    </citation>
    <scope>NUCLEOTIDE SEQUENCE [LARGE SCALE GENOMIC DNA]</scope>
    <source>
        <strain evidence="7">B80</strain>
    </source>
</reference>
<evidence type="ECO:0000313" key="7">
    <source>
        <dbReference type="Proteomes" id="UP000054454"/>
    </source>
</evidence>
<name>A0A0W4ZBP5_PNEC8</name>